<keyword evidence="1" id="KW-1133">Transmembrane helix</keyword>
<feature type="transmembrane region" description="Helical" evidence="1">
    <location>
        <begin position="179"/>
        <end position="197"/>
    </location>
</feature>
<feature type="transmembrane region" description="Helical" evidence="1">
    <location>
        <begin position="125"/>
        <end position="146"/>
    </location>
</feature>
<feature type="transmembrane region" description="Helical" evidence="1">
    <location>
        <begin position="98"/>
        <end position="119"/>
    </location>
</feature>
<reference evidence="3" key="1">
    <citation type="journal article" date="2019" name="Int. J. Syst. Evol. Microbiol.">
        <title>The Global Catalogue of Microorganisms (GCM) 10K type strain sequencing project: providing services to taxonomists for standard genome sequencing and annotation.</title>
        <authorList>
            <consortium name="The Broad Institute Genomics Platform"/>
            <consortium name="The Broad Institute Genome Sequencing Center for Infectious Disease"/>
            <person name="Wu L."/>
            <person name="Ma J."/>
        </authorList>
    </citation>
    <scope>NUCLEOTIDE SEQUENCE [LARGE SCALE GENOMIC DNA]</scope>
    <source>
        <strain evidence="3">ICMP 6774ER</strain>
    </source>
</reference>
<sequence>MLTRVAGWLLPGDTNKHRHLPALLIPLTLVTGLVDAVSFLGLNRVFVANMTGNVVFVGFALAGDRELSLWSSLLAISTFMVGAWTAARLIARSDVERAFTPVTAVHATLVATALVIASIFGHRNIGAQIALISLLACGMGMQNAVVRKLAVPDMTTTVLTIAITGLAGDPPGAAGRRRLVSVFGMCAGALCGGLLHFHLGPPAALALALVLLLAVVVFARG</sequence>
<feature type="transmembrane region" description="Helical" evidence="1">
    <location>
        <begin position="203"/>
        <end position="219"/>
    </location>
</feature>
<keyword evidence="3" id="KW-1185">Reference proteome</keyword>
<dbReference type="Proteomes" id="UP001597368">
    <property type="component" value="Unassembled WGS sequence"/>
</dbReference>
<accession>A0ABW4TD10</accession>
<organism evidence="2 3">
    <name type="scientific">Nonomuraea mangrovi</name>
    <dbReference type="NCBI Taxonomy" id="2316207"/>
    <lineage>
        <taxon>Bacteria</taxon>
        <taxon>Bacillati</taxon>
        <taxon>Actinomycetota</taxon>
        <taxon>Actinomycetes</taxon>
        <taxon>Streptosporangiales</taxon>
        <taxon>Streptosporangiaceae</taxon>
        <taxon>Nonomuraea</taxon>
    </lineage>
</organism>
<name>A0ABW4TD10_9ACTN</name>
<dbReference type="EMBL" id="JBHUFV010000098">
    <property type="protein sequence ID" value="MFD1939918.1"/>
    <property type="molecule type" value="Genomic_DNA"/>
</dbReference>
<dbReference type="PANTHER" id="PTHR37314:SF4">
    <property type="entry name" value="UPF0700 TRANSMEMBRANE PROTEIN YOAK"/>
    <property type="match status" value="1"/>
</dbReference>
<dbReference type="InterPro" id="IPR010699">
    <property type="entry name" value="DUF1275"/>
</dbReference>
<keyword evidence="1" id="KW-0812">Transmembrane</keyword>
<evidence type="ECO:0000256" key="1">
    <source>
        <dbReference type="SAM" id="Phobius"/>
    </source>
</evidence>
<keyword evidence="1" id="KW-0472">Membrane</keyword>
<dbReference type="RefSeq" id="WP_379582641.1">
    <property type="nucleotide sequence ID" value="NZ_JBHUFV010000098.1"/>
</dbReference>
<gene>
    <name evidence="2" type="ORF">ACFSKW_51525</name>
</gene>
<protein>
    <submittedName>
        <fullName evidence="2">YoaK family protein</fullName>
    </submittedName>
</protein>
<feature type="transmembrane region" description="Helical" evidence="1">
    <location>
        <begin position="69"/>
        <end position="91"/>
    </location>
</feature>
<proteinExistence type="predicted"/>
<feature type="transmembrane region" description="Helical" evidence="1">
    <location>
        <begin position="20"/>
        <end position="40"/>
    </location>
</feature>
<evidence type="ECO:0000313" key="2">
    <source>
        <dbReference type="EMBL" id="MFD1939918.1"/>
    </source>
</evidence>
<evidence type="ECO:0000313" key="3">
    <source>
        <dbReference type="Proteomes" id="UP001597368"/>
    </source>
</evidence>
<dbReference type="PANTHER" id="PTHR37314">
    <property type="entry name" value="SLR0142 PROTEIN"/>
    <property type="match status" value="1"/>
</dbReference>
<dbReference type="Pfam" id="PF06912">
    <property type="entry name" value="DUF1275"/>
    <property type="match status" value="1"/>
</dbReference>
<comment type="caution">
    <text evidence="2">The sequence shown here is derived from an EMBL/GenBank/DDBJ whole genome shotgun (WGS) entry which is preliminary data.</text>
</comment>